<keyword evidence="14" id="KW-1185">Reference proteome</keyword>
<gene>
    <name evidence="13" type="ORF">MPDQ_007502</name>
</gene>
<feature type="transmembrane region" description="Helical" evidence="11">
    <location>
        <begin position="59"/>
        <end position="79"/>
    </location>
</feature>
<keyword evidence="11" id="KW-0472">Membrane</keyword>
<keyword evidence="7" id="KW-0378">Hydrolase</keyword>
<evidence type="ECO:0000256" key="4">
    <source>
        <dbReference type="ARBA" id="ARBA00012599"/>
    </source>
</evidence>
<keyword evidence="8" id="KW-0449">Lipoprotein</keyword>
<evidence type="ECO:0000256" key="5">
    <source>
        <dbReference type="ARBA" id="ARBA00022475"/>
    </source>
</evidence>
<comment type="subcellular location">
    <subcellularLocation>
        <location evidence="2">Cell membrane</location>
        <topology evidence="2">Lipid-anchor</topology>
        <topology evidence="2">GPI-anchor</topology>
    </subcellularLocation>
</comment>
<dbReference type="STRING" id="5098.A0A507R5X6"/>
<dbReference type="InterPro" id="IPR013320">
    <property type="entry name" value="ConA-like_dom_sf"/>
</dbReference>
<dbReference type="InterPro" id="IPR050546">
    <property type="entry name" value="Glycosyl_Hydrlase_16"/>
</dbReference>
<dbReference type="GO" id="GO:0009251">
    <property type="term" value="P:glucan catabolic process"/>
    <property type="evidence" value="ECO:0007669"/>
    <property type="project" value="TreeGrafter"/>
</dbReference>
<dbReference type="PANTHER" id="PTHR10963">
    <property type="entry name" value="GLYCOSYL HYDROLASE-RELATED"/>
    <property type="match status" value="1"/>
</dbReference>
<evidence type="ECO:0000256" key="6">
    <source>
        <dbReference type="ARBA" id="ARBA00022622"/>
    </source>
</evidence>
<evidence type="ECO:0000256" key="10">
    <source>
        <dbReference type="SAM" id="MobiDB-lite"/>
    </source>
</evidence>
<dbReference type="GO" id="GO:0005886">
    <property type="term" value="C:plasma membrane"/>
    <property type="evidence" value="ECO:0007669"/>
    <property type="project" value="UniProtKB-SubCell"/>
</dbReference>
<evidence type="ECO:0000256" key="2">
    <source>
        <dbReference type="ARBA" id="ARBA00004609"/>
    </source>
</evidence>
<dbReference type="Gene3D" id="2.60.120.200">
    <property type="match status" value="1"/>
</dbReference>
<dbReference type="InterPro" id="IPR000757">
    <property type="entry name" value="Beta-glucanase-like"/>
</dbReference>
<feature type="region of interest" description="Disordered" evidence="10">
    <location>
        <begin position="1"/>
        <end position="50"/>
    </location>
</feature>
<sequence>MNPPSVFELDPKDPAPPYPPPPKYTGPITVAETGNNPAPQPPQPPSGPCGWSRITKWRVGALVVTALIVAVVVGAVVGVRNRNNNRYPNYSKLNYTLVDTYEGPSFFDNFDFFSGEDPTYGFVQYVNQEVAQDLNLTHATDYSAILRVDTSNTNAVNGRQSVRIESKQAYDTGLFLFDVIHSPYGCGTWPALWLTDPNNWPTNGEIDVMEWTNMANKGNEVTLHTTSGCSMKAKRKQTGSSVMTDCDTKHGNIGCEVQGPPSSGGKAFNENGGGIYALELRDAGIRTWFFPRDSIPNDITNTTGSPDPSSWEEPLADFPSTHCDIPSHFRNQSIIVNIDLCGELGAQPRLYKGMSHCPGTCKRFVATNATSFRTAYWEFASFKVYQAS</sequence>
<comment type="catalytic activity">
    <reaction evidence="1">
        <text>Endohydrolysis of (1-&gt;3)- or (1-&gt;4)-linkages in beta-D-glucans when the glucose residue whose reducing group is involved in the linkage to be hydrolyzed is itself substituted at C-3.</text>
        <dbReference type="EC" id="3.2.1.6"/>
    </reaction>
</comment>
<dbReference type="OrthoDB" id="192832at2759"/>
<dbReference type="SUPFAM" id="SSF49899">
    <property type="entry name" value="Concanavalin A-like lectins/glucanases"/>
    <property type="match status" value="1"/>
</dbReference>
<name>A0A507R5X6_MONPU</name>
<evidence type="ECO:0000256" key="7">
    <source>
        <dbReference type="ARBA" id="ARBA00022801"/>
    </source>
</evidence>
<proteinExistence type="inferred from homology"/>
<accession>A0A507R5X6</accession>
<evidence type="ECO:0000256" key="9">
    <source>
        <dbReference type="ARBA" id="ARBA00023295"/>
    </source>
</evidence>
<keyword evidence="5" id="KW-1003">Cell membrane</keyword>
<comment type="similarity">
    <text evidence="3">Belongs to the glycosyl hydrolase 16 family.</text>
</comment>
<feature type="compositionally biased region" description="Pro residues" evidence="10">
    <location>
        <begin position="38"/>
        <end position="47"/>
    </location>
</feature>
<keyword evidence="11" id="KW-0812">Transmembrane</keyword>
<dbReference type="Pfam" id="PF26113">
    <property type="entry name" value="GH16_XgeA"/>
    <property type="match status" value="1"/>
</dbReference>
<evidence type="ECO:0000313" key="13">
    <source>
        <dbReference type="EMBL" id="TQB76581.1"/>
    </source>
</evidence>
<keyword evidence="11" id="KW-1133">Transmembrane helix</keyword>
<comment type="caution">
    <text evidence="13">The sequence shown here is derived from an EMBL/GenBank/DDBJ whole genome shotgun (WGS) entry which is preliminary data.</text>
</comment>
<reference evidence="13 14" key="1">
    <citation type="submission" date="2019-06" db="EMBL/GenBank/DDBJ databases">
        <title>Wine fermentation using esterase from Monascus purpureus.</title>
        <authorList>
            <person name="Geng C."/>
            <person name="Zhang Y."/>
        </authorList>
    </citation>
    <scope>NUCLEOTIDE SEQUENCE [LARGE SCALE GENOMIC DNA]</scope>
    <source>
        <strain evidence="13">HQ1</strain>
    </source>
</reference>
<evidence type="ECO:0000256" key="11">
    <source>
        <dbReference type="SAM" id="Phobius"/>
    </source>
</evidence>
<keyword evidence="6" id="KW-0336">GPI-anchor</keyword>
<evidence type="ECO:0000256" key="3">
    <source>
        <dbReference type="ARBA" id="ARBA00006865"/>
    </source>
</evidence>
<evidence type="ECO:0000256" key="8">
    <source>
        <dbReference type="ARBA" id="ARBA00023288"/>
    </source>
</evidence>
<dbReference type="GO" id="GO:0098552">
    <property type="term" value="C:side of membrane"/>
    <property type="evidence" value="ECO:0007669"/>
    <property type="project" value="UniProtKB-KW"/>
</dbReference>
<evidence type="ECO:0000259" key="12">
    <source>
        <dbReference type="PROSITE" id="PS51762"/>
    </source>
</evidence>
<dbReference type="CDD" id="cd02181">
    <property type="entry name" value="GH16_fungal_Lam16A_glucanase"/>
    <property type="match status" value="1"/>
</dbReference>
<dbReference type="EC" id="3.2.1.6" evidence="4"/>
<dbReference type="Proteomes" id="UP000319663">
    <property type="component" value="Unassembled WGS sequence"/>
</dbReference>
<dbReference type="FunFam" id="2.60.120.200:FF:000114">
    <property type="entry name" value="Probable endo-1,3(4)-beta-glucanase NFIA_089530"/>
    <property type="match status" value="1"/>
</dbReference>
<organism evidence="13 14">
    <name type="scientific">Monascus purpureus</name>
    <name type="common">Red mold</name>
    <name type="synonym">Monascus anka</name>
    <dbReference type="NCBI Taxonomy" id="5098"/>
    <lineage>
        <taxon>Eukaryota</taxon>
        <taxon>Fungi</taxon>
        <taxon>Dikarya</taxon>
        <taxon>Ascomycota</taxon>
        <taxon>Pezizomycotina</taxon>
        <taxon>Eurotiomycetes</taxon>
        <taxon>Eurotiomycetidae</taxon>
        <taxon>Eurotiales</taxon>
        <taxon>Aspergillaceae</taxon>
        <taxon>Monascus</taxon>
    </lineage>
</organism>
<dbReference type="GO" id="GO:0052861">
    <property type="term" value="F:endo-1,3(4)-beta-glucanase activity"/>
    <property type="evidence" value="ECO:0007669"/>
    <property type="project" value="UniProtKB-EC"/>
</dbReference>
<evidence type="ECO:0000313" key="14">
    <source>
        <dbReference type="Proteomes" id="UP000319663"/>
    </source>
</evidence>
<dbReference type="EMBL" id="VIFY01000008">
    <property type="protein sequence ID" value="TQB76581.1"/>
    <property type="molecule type" value="Genomic_DNA"/>
</dbReference>
<dbReference type="PANTHER" id="PTHR10963:SF42">
    <property type="entry name" value="PUTATIVE (AFU_ORTHOLOGUE AFUA_5G02280)-RELATED"/>
    <property type="match status" value="1"/>
</dbReference>
<protein>
    <recommendedName>
        <fullName evidence="4">endo-1,3(4)-beta-glucanase</fullName>
        <ecNumber evidence="4">3.2.1.6</ecNumber>
    </recommendedName>
</protein>
<keyword evidence="9" id="KW-0326">Glycosidase</keyword>
<feature type="compositionally biased region" description="Pro residues" evidence="10">
    <location>
        <begin position="14"/>
        <end position="24"/>
    </location>
</feature>
<keyword evidence="6" id="KW-0325">Glycoprotein</keyword>
<dbReference type="PROSITE" id="PS51762">
    <property type="entry name" value="GH16_2"/>
    <property type="match status" value="1"/>
</dbReference>
<evidence type="ECO:0000256" key="1">
    <source>
        <dbReference type="ARBA" id="ARBA00000124"/>
    </source>
</evidence>
<dbReference type="AlphaFoldDB" id="A0A507R5X6"/>
<feature type="domain" description="GH16" evidence="12">
    <location>
        <begin position="80"/>
        <end position="353"/>
    </location>
</feature>